<dbReference type="RefSeq" id="WP_143010424.1">
    <property type="nucleotide sequence ID" value="NZ_FNGY01000004.1"/>
</dbReference>
<dbReference type="PANTHER" id="PTHR39332:SF7">
    <property type="entry name" value="SRPBCC FAMILY PROTEIN"/>
    <property type="match status" value="1"/>
</dbReference>
<dbReference type="PANTHER" id="PTHR39332">
    <property type="entry name" value="BLL4707 PROTEIN"/>
    <property type="match status" value="1"/>
</dbReference>
<gene>
    <name evidence="1" type="ORF">SAMN05421820_10416</name>
</gene>
<keyword evidence="2" id="KW-1185">Reference proteome</keyword>
<accession>A0A1G9TZX7</accession>
<organism evidence="1 2">
    <name type="scientific">Pedobacter steynii</name>
    <dbReference type="NCBI Taxonomy" id="430522"/>
    <lineage>
        <taxon>Bacteria</taxon>
        <taxon>Pseudomonadati</taxon>
        <taxon>Bacteroidota</taxon>
        <taxon>Sphingobacteriia</taxon>
        <taxon>Sphingobacteriales</taxon>
        <taxon>Sphingobacteriaceae</taxon>
        <taxon>Pedobacter</taxon>
    </lineage>
</organism>
<dbReference type="Gene3D" id="3.30.530.20">
    <property type="match status" value="1"/>
</dbReference>
<dbReference type="InterPro" id="IPR023393">
    <property type="entry name" value="START-like_dom_sf"/>
</dbReference>
<dbReference type="AlphaFoldDB" id="A0A1G9TZX7"/>
<dbReference type="EMBL" id="FNGY01000004">
    <property type="protein sequence ID" value="SDM53226.1"/>
    <property type="molecule type" value="Genomic_DNA"/>
</dbReference>
<name>A0A1G9TZX7_9SPHI</name>
<evidence type="ECO:0000313" key="1">
    <source>
        <dbReference type="EMBL" id="SDM53226.1"/>
    </source>
</evidence>
<sequence>MTGQIDKKWKIVRTVELNSAADKVWAMIGGFYTIHLWHPDIEKTEIGSDQTELPEIRRILTFPGQPTTTEELIYMNNPGLCYHYRWHDGAWGRAIKEYHAEIRVIELEVGKRCLVQWTGHFVYHEDGLTQFYENGFTNLKKIFN</sequence>
<dbReference type="Pfam" id="PF10604">
    <property type="entry name" value="Polyketide_cyc2"/>
    <property type="match status" value="1"/>
</dbReference>
<dbReference type="SUPFAM" id="SSF55961">
    <property type="entry name" value="Bet v1-like"/>
    <property type="match status" value="1"/>
</dbReference>
<dbReference type="Proteomes" id="UP000183200">
    <property type="component" value="Unassembled WGS sequence"/>
</dbReference>
<evidence type="ECO:0000313" key="2">
    <source>
        <dbReference type="Proteomes" id="UP000183200"/>
    </source>
</evidence>
<dbReference type="InterPro" id="IPR019587">
    <property type="entry name" value="Polyketide_cyclase/dehydratase"/>
</dbReference>
<dbReference type="OrthoDB" id="1364128at2"/>
<reference evidence="2" key="1">
    <citation type="submission" date="2016-10" db="EMBL/GenBank/DDBJ databases">
        <authorList>
            <person name="Varghese N."/>
            <person name="Submissions S."/>
        </authorList>
    </citation>
    <scope>NUCLEOTIDE SEQUENCE [LARGE SCALE GENOMIC DNA]</scope>
    <source>
        <strain evidence="2">DSM 19110</strain>
    </source>
</reference>
<proteinExistence type="predicted"/>
<protein>
    <submittedName>
        <fullName evidence="1">Polyketide cyclase / dehydrase and lipid transport</fullName>
    </submittedName>
</protein>
<dbReference type="CDD" id="cd07821">
    <property type="entry name" value="PYR_PYL_RCAR_like"/>
    <property type="match status" value="1"/>
</dbReference>